<accession>A0AAF0X738</accession>
<evidence type="ECO:0000313" key="1">
    <source>
        <dbReference type="EMBL" id="WOH01006.1"/>
    </source>
</evidence>
<name>A0AAF0X738_DAUCS</name>
<evidence type="ECO:0000313" key="2">
    <source>
        <dbReference type="Proteomes" id="UP000077755"/>
    </source>
</evidence>
<dbReference type="InterPro" id="IPR011009">
    <property type="entry name" value="Kinase-like_dom_sf"/>
</dbReference>
<protein>
    <submittedName>
        <fullName evidence="1">Uncharacterized protein</fullName>
    </submittedName>
</protein>
<dbReference type="Gene3D" id="1.10.510.10">
    <property type="entry name" value="Transferase(Phosphotransferase) domain 1"/>
    <property type="match status" value="1"/>
</dbReference>
<dbReference type="SUPFAM" id="SSF56112">
    <property type="entry name" value="Protein kinase-like (PK-like)"/>
    <property type="match status" value="1"/>
</dbReference>
<organism evidence="1 2">
    <name type="scientific">Daucus carota subsp. sativus</name>
    <name type="common">Carrot</name>
    <dbReference type="NCBI Taxonomy" id="79200"/>
    <lineage>
        <taxon>Eukaryota</taxon>
        <taxon>Viridiplantae</taxon>
        <taxon>Streptophyta</taxon>
        <taxon>Embryophyta</taxon>
        <taxon>Tracheophyta</taxon>
        <taxon>Spermatophyta</taxon>
        <taxon>Magnoliopsida</taxon>
        <taxon>eudicotyledons</taxon>
        <taxon>Gunneridae</taxon>
        <taxon>Pentapetalae</taxon>
        <taxon>asterids</taxon>
        <taxon>campanulids</taxon>
        <taxon>Apiales</taxon>
        <taxon>Apiaceae</taxon>
        <taxon>Apioideae</taxon>
        <taxon>Scandiceae</taxon>
        <taxon>Daucinae</taxon>
        <taxon>Daucus</taxon>
        <taxon>Daucus sect. Daucus</taxon>
    </lineage>
</organism>
<dbReference type="EMBL" id="CP093347">
    <property type="protein sequence ID" value="WOH01006.1"/>
    <property type="molecule type" value="Genomic_DNA"/>
</dbReference>
<proteinExistence type="predicted"/>
<sequence length="145" mass="16367">MYLEDLAALFVSDMSLCWFWASFYPELEFLILIFLVRLHNSESFNVSSKLQVCCILELFVSESCWVIGEASFQSSVLSASPGSCCIAPKSGSCKKAAQQMDTYSFGVMLFELVTGRRADEHIESGDGEFLDISQTHRPNKQYYEL</sequence>
<gene>
    <name evidence="1" type="ORF">DCAR_0520384</name>
</gene>
<reference evidence="1" key="1">
    <citation type="journal article" date="2016" name="Nat. Genet.">
        <title>A high-quality carrot genome assembly provides new insights into carotenoid accumulation and asterid genome evolution.</title>
        <authorList>
            <person name="Iorizzo M."/>
            <person name="Ellison S."/>
            <person name="Senalik D."/>
            <person name="Zeng P."/>
            <person name="Satapoomin P."/>
            <person name="Huang J."/>
            <person name="Bowman M."/>
            <person name="Iovene M."/>
            <person name="Sanseverino W."/>
            <person name="Cavagnaro P."/>
            <person name="Yildiz M."/>
            <person name="Macko-Podgorni A."/>
            <person name="Moranska E."/>
            <person name="Grzebelus E."/>
            <person name="Grzebelus D."/>
            <person name="Ashrafi H."/>
            <person name="Zheng Z."/>
            <person name="Cheng S."/>
            <person name="Spooner D."/>
            <person name="Van Deynze A."/>
            <person name="Simon P."/>
        </authorList>
    </citation>
    <scope>NUCLEOTIDE SEQUENCE</scope>
    <source>
        <tissue evidence="1">Leaf</tissue>
    </source>
</reference>
<dbReference type="Proteomes" id="UP000077755">
    <property type="component" value="Chromosome 5"/>
</dbReference>
<dbReference type="AlphaFoldDB" id="A0AAF0X738"/>
<keyword evidence="2" id="KW-1185">Reference proteome</keyword>
<reference evidence="1" key="2">
    <citation type="submission" date="2022-03" db="EMBL/GenBank/DDBJ databases">
        <title>Draft title - Genomic analysis of global carrot germplasm unveils the trajectory of domestication and the origin of high carotenoid orange carrot.</title>
        <authorList>
            <person name="Iorizzo M."/>
            <person name="Ellison S."/>
            <person name="Senalik D."/>
            <person name="Macko-Podgorni A."/>
            <person name="Grzebelus D."/>
            <person name="Bostan H."/>
            <person name="Rolling W."/>
            <person name="Curaba J."/>
            <person name="Simon P."/>
        </authorList>
    </citation>
    <scope>NUCLEOTIDE SEQUENCE</scope>
    <source>
        <tissue evidence="1">Leaf</tissue>
    </source>
</reference>